<dbReference type="GO" id="GO:0016747">
    <property type="term" value="F:acyltransferase activity, transferring groups other than amino-acyl groups"/>
    <property type="evidence" value="ECO:0007669"/>
    <property type="project" value="InterPro"/>
</dbReference>
<evidence type="ECO:0000259" key="1">
    <source>
        <dbReference type="Pfam" id="PF13508"/>
    </source>
</evidence>
<feature type="domain" description="N-acetyltransferase" evidence="1">
    <location>
        <begin position="71"/>
        <end position="125"/>
    </location>
</feature>
<keyword evidence="3" id="KW-1185">Reference proteome</keyword>
<dbReference type="Proteomes" id="UP000460221">
    <property type="component" value="Unassembled WGS sequence"/>
</dbReference>
<dbReference type="Pfam" id="PF13508">
    <property type="entry name" value="Acetyltransf_7"/>
    <property type="match status" value="1"/>
</dbReference>
<sequence>MRYPEGIVEGRVPLWDDHSRRAGFACRIALDPDGRISGLAYGYTGRPGQWWYSEVSRGLGPHAAAWMSDFFELTELHVRPDRQGAGLGQALLTDLLSDRRERTVLLSTPEGTNRAWRLYRRMDFVDVLRDYRFTGDPRPFGVLGRPLPLPPAQPA</sequence>
<dbReference type="EMBL" id="WLYK01000009">
    <property type="protein sequence ID" value="MTD16528.1"/>
    <property type="molecule type" value="Genomic_DNA"/>
</dbReference>
<comment type="caution">
    <text evidence="2">The sequence shown here is derived from an EMBL/GenBank/DDBJ whole genome shotgun (WGS) entry which is preliminary data.</text>
</comment>
<dbReference type="AlphaFoldDB" id="A0A7K1FQV7"/>
<reference evidence="2 3" key="1">
    <citation type="submission" date="2019-11" db="EMBL/GenBank/DDBJ databases">
        <authorList>
            <person name="Jiang L.-Q."/>
        </authorList>
    </citation>
    <scope>NUCLEOTIDE SEQUENCE [LARGE SCALE GENOMIC DNA]</scope>
    <source>
        <strain evidence="2 3">YIM 132087</strain>
    </source>
</reference>
<dbReference type="InterPro" id="IPR000182">
    <property type="entry name" value="GNAT_dom"/>
</dbReference>
<name>A0A7K1FQV7_9ACTN</name>
<evidence type="ECO:0000313" key="3">
    <source>
        <dbReference type="Proteomes" id="UP000460221"/>
    </source>
</evidence>
<keyword evidence="2" id="KW-0808">Transferase</keyword>
<evidence type="ECO:0000313" key="2">
    <source>
        <dbReference type="EMBL" id="MTD16528.1"/>
    </source>
</evidence>
<dbReference type="SUPFAM" id="SSF55729">
    <property type="entry name" value="Acyl-CoA N-acyltransferases (Nat)"/>
    <property type="match status" value="1"/>
</dbReference>
<dbReference type="InterPro" id="IPR016181">
    <property type="entry name" value="Acyl_CoA_acyltransferase"/>
</dbReference>
<accession>A0A7K1FQV7</accession>
<organism evidence="2 3">
    <name type="scientific">Nakamurella alba</name>
    <dbReference type="NCBI Taxonomy" id="2665158"/>
    <lineage>
        <taxon>Bacteria</taxon>
        <taxon>Bacillati</taxon>
        <taxon>Actinomycetota</taxon>
        <taxon>Actinomycetes</taxon>
        <taxon>Nakamurellales</taxon>
        <taxon>Nakamurellaceae</taxon>
        <taxon>Nakamurella</taxon>
    </lineage>
</organism>
<protein>
    <submittedName>
        <fullName evidence="2">GNAT family N-acetyltransferase</fullName>
    </submittedName>
</protein>
<proteinExistence type="predicted"/>
<dbReference type="Gene3D" id="3.40.630.30">
    <property type="match status" value="1"/>
</dbReference>
<gene>
    <name evidence="2" type="ORF">GIS00_21560</name>
</gene>